<accession>A0A061B6L0</accession>
<dbReference type="OrthoDB" id="5835136at2759"/>
<evidence type="ECO:0000256" key="2">
    <source>
        <dbReference type="ARBA" id="ARBA00022448"/>
    </source>
</evidence>
<dbReference type="PANTHER" id="PTHR12289:SF41">
    <property type="entry name" value="FAILED AXON CONNECTIONS-RELATED"/>
    <property type="match status" value="1"/>
</dbReference>
<feature type="domain" description="Mitochondrial outer membrane transport complex Sam37/metaxin N-terminal" evidence="7">
    <location>
        <begin position="19"/>
        <end position="143"/>
    </location>
</feature>
<evidence type="ECO:0000256" key="3">
    <source>
        <dbReference type="ARBA" id="ARBA00022787"/>
    </source>
</evidence>
<dbReference type="AlphaFoldDB" id="A0A061B6L0"/>
<evidence type="ECO:0000259" key="8">
    <source>
        <dbReference type="Pfam" id="PF11801"/>
    </source>
</evidence>
<dbReference type="CDD" id="cd03078">
    <property type="entry name" value="GST_N_Metaxin1_like"/>
    <property type="match status" value="1"/>
</dbReference>
<dbReference type="PhylomeDB" id="A0A061B6L0"/>
<dbReference type="InterPro" id="IPR031317">
    <property type="entry name" value="Tom37_C"/>
</dbReference>
<keyword evidence="2" id="KW-0813">Transport</keyword>
<keyword evidence="6" id="KW-0472">Membrane</keyword>
<name>A0A061B6L0_CYBFA</name>
<dbReference type="Pfam" id="PF11801">
    <property type="entry name" value="Tom37_C"/>
    <property type="match status" value="1"/>
</dbReference>
<keyword evidence="4" id="KW-0653">Protein transport</keyword>
<feature type="domain" description="Tom37 C-terminal" evidence="8">
    <location>
        <begin position="165"/>
        <end position="306"/>
    </location>
</feature>
<organism evidence="9">
    <name type="scientific">Cyberlindnera fabianii</name>
    <name type="common">Yeast</name>
    <name type="synonym">Hansenula fabianii</name>
    <dbReference type="NCBI Taxonomy" id="36022"/>
    <lineage>
        <taxon>Eukaryota</taxon>
        <taxon>Fungi</taxon>
        <taxon>Dikarya</taxon>
        <taxon>Ascomycota</taxon>
        <taxon>Saccharomycotina</taxon>
        <taxon>Saccharomycetes</taxon>
        <taxon>Phaffomycetales</taxon>
        <taxon>Phaffomycetaceae</taxon>
        <taxon>Cyberlindnera</taxon>
    </lineage>
</organism>
<dbReference type="PANTHER" id="PTHR12289">
    <property type="entry name" value="METAXIN RELATED"/>
    <property type="match status" value="1"/>
</dbReference>
<evidence type="ECO:0000256" key="6">
    <source>
        <dbReference type="ARBA" id="ARBA00023136"/>
    </source>
</evidence>
<dbReference type="InterPro" id="IPR019564">
    <property type="entry name" value="Sam37/metaxin_N"/>
</dbReference>
<proteinExistence type="predicted"/>
<dbReference type="VEuPathDB" id="FungiDB:BON22_5366"/>
<gene>
    <name evidence="9" type="ORF">CYFA0S_12e01288g</name>
</gene>
<keyword evidence="5" id="KW-0496">Mitochondrion</keyword>
<evidence type="ECO:0000256" key="1">
    <source>
        <dbReference type="ARBA" id="ARBA00004294"/>
    </source>
</evidence>
<protein>
    <submittedName>
        <fullName evidence="9">CYFA0S12e01288g1_1</fullName>
    </submittedName>
</protein>
<evidence type="ECO:0000256" key="5">
    <source>
        <dbReference type="ARBA" id="ARBA00023128"/>
    </source>
</evidence>
<dbReference type="GO" id="GO:0001401">
    <property type="term" value="C:SAM complex"/>
    <property type="evidence" value="ECO:0007669"/>
    <property type="project" value="InterPro"/>
</dbReference>
<evidence type="ECO:0000259" key="7">
    <source>
        <dbReference type="Pfam" id="PF10568"/>
    </source>
</evidence>
<dbReference type="GO" id="GO:0015031">
    <property type="term" value="P:protein transport"/>
    <property type="evidence" value="ECO:0007669"/>
    <property type="project" value="UniProtKB-KW"/>
</dbReference>
<dbReference type="Pfam" id="PF10568">
    <property type="entry name" value="Tom37"/>
    <property type="match status" value="1"/>
</dbReference>
<dbReference type="GO" id="GO:0007005">
    <property type="term" value="P:mitochondrion organization"/>
    <property type="evidence" value="ECO:0007669"/>
    <property type="project" value="TreeGrafter"/>
</dbReference>
<evidence type="ECO:0000256" key="4">
    <source>
        <dbReference type="ARBA" id="ARBA00022927"/>
    </source>
</evidence>
<reference evidence="9" key="1">
    <citation type="journal article" date="2014" name="Genome Announc.">
        <title>Genome sequence of the yeast Cyberlindnera fabianii (Hansenula fabianii).</title>
        <authorList>
            <person name="Freel K.C."/>
            <person name="Sarilar V."/>
            <person name="Neuveglise C."/>
            <person name="Devillers H."/>
            <person name="Friedrich A."/>
            <person name="Schacherer J."/>
        </authorList>
    </citation>
    <scope>NUCLEOTIDE SEQUENCE</scope>
    <source>
        <strain evidence="9">YJS4271</strain>
    </source>
</reference>
<keyword evidence="3" id="KW-1000">Mitochondrion outer membrane</keyword>
<dbReference type="EMBL" id="LK052897">
    <property type="protein sequence ID" value="CDR43515.1"/>
    <property type="molecule type" value="Genomic_DNA"/>
</dbReference>
<evidence type="ECO:0000313" key="9">
    <source>
        <dbReference type="EMBL" id="CDR43515.1"/>
    </source>
</evidence>
<comment type="subcellular location">
    <subcellularLocation>
        <location evidence="1">Mitochondrion outer membrane</location>
    </subcellularLocation>
</comment>
<dbReference type="InterPro" id="IPR050931">
    <property type="entry name" value="Mito_Protein_Transport_Metaxin"/>
</dbReference>
<sequence length="308" mass="35224">MELHVWGTTDQLAILDADCLAATWYMALAVPHTDFTIVTSSNTDLSSSGRLPVLTHSEGQADGFLDIIRFLRTKGYDLAADESLTKEQTAINYGLLMYVQDKLELITEYTLYLNKDNYEKYTRSIYSLYLPFPMQYNTPLQYRSHARANCARIGLKVEDKTDVEEEMLKNVPTVSKVQQLKHDNMIEEKLVLKNSVTNMKCINQLQESIRVINQLQLELGSHPVDNIFSTTTMTSSDLLLLAHLYIITHKDLPDQFIRSFLQRTSPEILARVDQNLKVVQDAISKIQRRGPTFWESPNIVNAVRHLVV</sequence>